<organism evidence="1 2">
    <name type="scientific">Hyaloperonospora arabidopsidis (strain Emoy2)</name>
    <name type="common">Downy mildew agent</name>
    <name type="synonym">Peronospora arabidopsidis</name>
    <dbReference type="NCBI Taxonomy" id="559515"/>
    <lineage>
        <taxon>Eukaryota</taxon>
        <taxon>Sar</taxon>
        <taxon>Stramenopiles</taxon>
        <taxon>Oomycota</taxon>
        <taxon>Peronosporomycetes</taxon>
        <taxon>Peronosporales</taxon>
        <taxon>Peronosporaceae</taxon>
        <taxon>Hyaloperonospora</taxon>
    </lineage>
</organism>
<accession>M4B8B0</accession>
<dbReference type="Proteomes" id="UP000011713">
    <property type="component" value="Unassembled WGS sequence"/>
</dbReference>
<protein>
    <recommendedName>
        <fullName evidence="3">Endonuclease/exonuclease/phosphatase domain-containing protein</fullName>
    </recommendedName>
</protein>
<dbReference type="EnsemblProtists" id="HpaT802513">
    <property type="protein sequence ID" value="HpaP802513"/>
    <property type="gene ID" value="HpaG802513"/>
</dbReference>
<reference evidence="2" key="1">
    <citation type="journal article" date="2010" name="Science">
        <title>Signatures of adaptation to obligate biotrophy in the Hyaloperonospora arabidopsidis genome.</title>
        <authorList>
            <person name="Baxter L."/>
            <person name="Tripathy S."/>
            <person name="Ishaque N."/>
            <person name="Boot N."/>
            <person name="Cabral A."/>
            <person name="Kemen E."/>
            <person name="Thines M."/>
            <person name="Ah-Fong A."/>
            <person name="Anderson R."/>
            <person name="Badejoko W."/>
            <person name="Bittner-Eddy P."/>
            <person name="Boore J.L."/>
            <person name="Chibucos M.C."/>
            <person name="Coates M."/>
            <person name="Dehal P."/>
            <person name="Delehaunty K."/>
            <person name="Dong S."/>
            <person name="Downton P."/>
            <person name="Dumas B."/>
            <person name="Fabro G."/>
            <person name="Fronick C."/>
            <person name="Fuerstenberg S.I."/>
            <person name="Fulton L."/>
            <person name="Gaulin E."/>
            <person name="Govers F."/>
            <person name="Hughes L."/>
            <person name="Humphray S."/>
            <person name="Jiang R.H."/>
            <person name="Judelson H."/>
            <person name="Kamoun S."/>
            <person name="Kyung K."/>
            <person name="Meijer H."/>
            <person name="Minx P."/>
            <person name="Morris P."/>
            <person name="Nelson J."/>
            <person name="Phuntumart V."/>
            <person name="Qutob D."/>
            <person name="Rehmany A."/>
            <person name="Rougon-Cardoso A."/>
            <person name="Ryden P."/>
            <person name="Torto-Alalibo T."/>
            <person name="Studholme D."/>
            <person name="Wang Y."/>
            <person name="Win J."/>
            <person name="Wood J."/>
            <person name="Clifton S.W."/>
            <person name="Rogers J."/>
            <person name="Van den Ackerveken G."/>
            <person name="Jones J.D."/>
            <person name="McDowell J.M."/>
            <person name="Beynon J."/>
            <person name="Tyler B.M."/>
        </authorList>
    </citation>
    <scope>NUCLEOTIDE SEQUENCE [LARGE SCALE GENOMIC DNA]</scope>
    <source>
        <strain evidence="2">Emoy2</strain>
    </source>
</reference>
<dbReference type="VEuPathDB" id="FungiDB:HpaG802513"/>
<dbReference type="AlphaFoldDB" id="M4B8B0"/>
<proteinExistence type="predicted"/>
<dbReference type="HOGENOM" id="CLU_2659803_0_0_1"/>
<name>M4B8B0_HYAAE</name>
<sequence>MPPSETVLLGDFNCVQSPQLDRLGPRTASRPESPALCSLLDGSALVTLVYYGNTPRMTISIQGTTTRTEPRRQLAG</sequence>
<reference evidence="1" key="2">
    <citation type="submission" date="2015-06" db="UniProtKB">
        <authorList>
            <consortium name="EnsemblProtists"/>
        </authorList>
    </citation>
    <scope>IDENTIFICATION</scope>
    <source>
        <strain evidence="1">Emoy2</strain>
    </source>
</reference>
<dbReference type="EMBL" id="JH597957">
    <property type="status" value="NOT_ANNOTATED_CDS"/>
    <property type="molecule type" value="Genomic_DNA"/>
</dbReference>
<evidence type="ECO:0008006" key="3">
    <source>
        <dbReference type="Google" id="ProtNLM"/>
    </source>
</evidence>
<dbReference type="InParanoid" id="M4B8B0"/>
<evidence type="ECO:0000313" key="1">
    <source>
        <dbReference type="EnsemblProtists" id="HpaP802513"/>
    </source>
</evidence>
<evidence type="ECO:0000313" key="2">
    <source>
        <dbReference type="Proteomes" id="UP000011713"/>
    </source>
</evidence>
<keyword evidence="2" id="KW-1185">Reference proteome</keyword>